<dbReference type="Pfam" id="PF04188">
    <property type="entry name" value="Mannosyl_trans2"/>
    <property type="match status" value="1"/>
</dbReference>
<evidence type="ECO:0000256" key="1">
    <source>
        <dbReference type="ARBA" id="ARBA00004477"/>
    </source>
</evidence>
<sequence length="369" mass="43029">MKKLVIIFLLWVLIINVFALFALNRFNLKADTAYNWISPESFHQEQSWNLVSLHARWDSSWYLDIAQNGYSMKENQWGLYNIVFFPLFPFLIKLAAFLTAGNFVLAGWFLNIVFLFLALFYLFKLVKEFHPEINPYLPVLFLLIFPTAFFLNAIYTESLFLFLSLAAFYHALKKKFLYAGIFGFLASLTRVTGVLLFIPVIWEYLKENGFKIKSFLSLKILPIFLIPLGTLGFFSYHYLRFGNFFLFFEVEKNWGRAFTLQKGHFDFFSNPSVVNFCFDALFIIFILAVIILVFKKLRVSYGLYMVATVAIALSSGTFMSIGRYILTLFPIYILLASIKNQTVKQTWIFISILFLAMYTILFANNYWAG</sequence>
<keyword evidence="8 10" id="KW-1133">Transmembrane helix</keyword>
<evidence type="ECO:0000256" key="4">
    <source>
        <dbReference type="ARBA" id="ARBA00022676"/>
    </source>
</evidence>
<keyword evidence="7" id="KW-0256">Endoplasmic reticulum</keyword>
<dbReference type="PANTHER" id="PTHR12468:SF2">
    <property type="entry name" value="GPI MANNOSYLTRANSFERASE 2"/>
    <property type="match status" value="1"/>
</dbReference>
<feature type="transmembrane region" description="Helical" evidence="10">
    <location>
        <begin position="273"/>
        <end position="294"/>
    </location>
</feature>
<evidence type="ECO:0000256" key="3">
    <source>
        <dbReference type="ARBA" id="ARBA00022502"/>
    </source>
</evidence>
<feature type="transmembrane region" description="Helical" evidence="10">
    <location>
        <begin position="214"/>
        <end position="239"/>
    </location>
</feature>
<comment type="subcellular location">
    <subcellularLocation>
        <location evidence="1">Endoplasmic reticulum membrane</location>
        <topology evidence="1">Multi-pass membrane protein</topology>
    </subcellularLocation>
</comment>
<evidence type="ECO:0000256" key="8">
    <source>
        <dbReference type="ARBA" id="ARBA00022989"/>
    </source>
</evidence>
<dbReference type="GO" id="GO:0031501">
    <property type="term" value="C:mannosyltransferase complex"/>
    <property type="evidence" value="ECO:0007669"/>
    <property type="project" value="TreeGrafter"/>
</dbReference>
<dbReference type="PANTHER" id="PTHR12468">
    <property type="entry name" value="GPI MANNOSYLTRANSFERASE 2"/>
    <property type="match status" value="1"/>
</dbReference>
<evidence type="ECO:0000256" key="9">
    <source>
        <dbReference type="ARBA" id="ARBA00023136"/>
    </source>
</evidence>
<evidence type="ECO:0000256" key="2">
    <source>
        <dbReference type="ARBA" id="ARBA00004687"/>
    </source>
</evidence>
<reference evidence="11 12" key="1">
    <citation type="submission" date="2017-09" db="EMBL/GenBank/DDBJ databases">
        <title>Depth-based differentiation of microbial function through sediment-hosted aquifers and enrichment of novel symbionts in the deep terrestrial subsurface.</title>
        <authorList>
            <person name="Probst A.J."/>
            <person name="Ladd B."/>
            <person name="Jarett J.K."/>
            <person name="Geller-Mcgrath D.E."/>
            <person name="Sieber C.M."/>
            <person name="Emerson J.B."/>
            <person name="Anantharaman K."/>
            <person name="Thomas B.C."/>
            <person name="Malmstrom R."/>
            <person name="Stieglmeier M."/>
            <person name="Klingl A."/>
            <person name="Woyke T."/>
            <person name="Ryan C.M."/>
            <person name="Banfield J.F."/>
        </authorList>
    </citation>
    <scope>NUCLEOTIDE SEQUENCE [LARGE SCALE GENOMIC DNA]</scope>
    <source>
        <strain evidence="11">CG23_combo_of_CG06-09_8_20_14_all_36_125</strain>
    </source>
</reference>
<feature type="transmembrane region" description="Helical" evidence="10">
    <location>
        <begin position="77"/>
        <end position="97"/>
    </location>
</feature>
<dbReference type="GO" id="GO:0000009">
    <property type="term" value="F:alpha-1,6-mannosyltransferase activity"/>
    <property type="evidence" value="ECO:0007669"/>
    <property type="project" value="InterPro"/>
</dbReference>
<gene>
    <name evidence="11" type="ORF">COX33_01160</name>
</gene>
<keyword evidence="4" id="KW-0328">Glycosyltransferase</keyword>
<feature type="transmembrane region" description="Helical" evidence="10">
    <location>
        <begin position="176"/>
        <end position="202"/>
    </location>
</feature>
<keyword evidence="6 10" id="KW-0812">Transmembrane</keyword>
<dbReference type="AlphaFoldDB" id="A0A2G9YZF6"/>
<keyword evidence="5" id="KW-0808">Transferase</keyword>
<organism evidence="11 12">
    <name type="scientific">Candidatus Nealsonbacteria bacterium CG23_combo_of_CG06-09_8_20_14_all_36_125</name>
    <dbReference type="NCBI Taxonomy" id="1974719"/>
    <lineage>
        <taxon>Bacteria</taxon>
        <taxon>Candidatus Nealsoniibacteriota</taxon>
    </lineage>
</organism>
<evidence type="ECO:0000313" key="12">
    <source>
        <dbReference type="Proteomes" id="UP000237258"/>
    </source>
</evidence>
<dbReference type="EMBL" id="PCRR01000029">
    <property type="protein sequence ID" value="PIP24597.1"/>
    <property type="molecule type" value="Genomic_DNA"/>
</dbReference>
<protein>
    <recommendedName>
        <fullName evidence="13">Glycosyltransferase RgtA/B/C/D-like domain-containing protein</fullName>
    </recommendedName>
</protein>
<proteinExistence type="predicted"/>
<keyword evidence="9 10" id="KW-0472">Membrane</keyword>
<feature type="transmembrane region" description="Helical" evidence="10">
    <location>
        <begin position="301"/>
        <end position="326"/>
    </location>
</feature>
<accession>A0A2G9YZF6</accession>
<dbReference type="Proteomes" id="UP000237258">
    <property type="component" value="Unassembled WGS sequence"/>
</dbReference>
<evidence type="ECO:0000256" key="5">
    <source>
        <dbReference type="ARBA" id="ARBA00022679"/>
    </source>
</evidence>
<feature type="transmembrane region" description="Helical" evidence="10">
    <location>
        <begin position="135"/>
        <end position="156"/>
    </location>
</feature>
<evidence type="ECO:0000256" key="10">
    <source>
        <dbReference type="SAM" id="Phobius"/>
    </source>
</evidence>
<comment type="pathway">
    <text evidence="2">Glycolipid biosynthesis; glycosylphosphatidylinositol-anchor biosynthesis.</text>
</comment>
<feature type="transmembrane region" description="Helical" evidence="10">
    <location>
        <begin position="6"/>
        <end position="23"/>
    </location>
</feature>
<comment type="caution">
    <text evidence="11">The sequence shown here is derived from an EMBL/GenBank/DDBJ whole genome shotgun (WGS) entry which is preliminary data.</text>
</comment>
<dbReference type="InterPro" id="IPR007315">
    <property type="entry name" value="PIG-V/Gpi18"/>
</dbReference>
<evidence type="ECO:0000256" key="7">
    <source>
        <dbReference type="ARBA" id="ARBA00022824"/>
    </source>
</evidence>
<name>A0A2G9YZF6_9BACT</name>
<feature type="transmembrane region" description="Helical" evidence="10">
    <location>
        <begin position="103"/>
        <end position="123"/>
    </location>
</feature>
<feature type="transmembrane region" description="Helical" evidence="10">
    <location>
        <begin position="346"/>
        <end position="367"/>
    </location>
</feature>
<keyword evidence="3" id="KW-0337">GPI-anchor biosynthesis</keyword>
<dbReference type="UniPathway" id="UPA00196"/>
<dbReference type="GO" id="GO:0006506">
    <property type="term" value="P:GPI anchor biosynthetic process"/>
    <property type="evidence" value="ECO:0007669"/>
    <property type="project" value="UniProtKB-UniPathway"/>
</dbReference>
<evidence type="ECO:0000256" key="6">
    <source>
        <dbReference type="ARBA" id="ARBA00022692"/>
    </source>
</evidence>
<dbReference type="GO" id="GO:0004376">
    <property type="term" value="F:GPI mannosyltransferase activity"/>
    <property type="evidence" value="ECO:0007669"/>
    <property type="project" value="InterPro"/>
</dbReference>
<evidence type="ECO:0008006" key="13">
    <source>
        <dbReference type="Google" id="ProtNLM"/>
    </source>
</evidence>
<evidence type="ECO:0000313" key="11">
    <source>
        <dbReference type="EMBL" id="PIP24597.1"/>
    </source>
</evidence>
<dbReference type="GO" id="GO:0016020">
    <property type="term" value="C:membrane"/>
    <property type="evidence" value="ECO:0007669"/>
    <property type="project" value="GOC"/>
</dbReference>